<evidence type="ECO:0000313" key="1">
    <source>
        <dbReference type="EMBL" id="MBP2256560.1"/>
    </source>
</evidence>
<name>A0ABS4S4Y7_9BACI</name>
<proteinExistence type="predicted"/>
<accession>A0ABS4S4Y7</accession>
<keyword evidence="2" id="KW-1185">Reference proteome</keyword>
<protein>
    <submittedName>
        <fullName evidence="1">Uncharacterized protein</fullName>
    </submittedName>
</protein>
<gene>
    <name evidence="1" type="ORF">J2Z81_000493</name>
</gene>
<comment type="caution">
    <text evidence="1">The sequence shown here is derived from an EMBL/GenBank/DDBJ whole genome shotgun (WGS) entry which is preliminary data.</text>
</comment>
<dbReference type="RefSeq" id="WP_226370645.1">
    <property type="nucleotide sequence ID" value="NZ_JAGIKX010000002.1"/>
</dbReference>
<dbReference type="Proteomes" id="UP001519294">
    <property type="component" value="Unassembled WGS sequence"/>
</dbReference>
<sequence>MVRSFIVFLMLIVVFLAGMLFGIDRGQIASKPVETDTERIVNHEEEKMDEGEIIEKERILQIEEADETTTADVEPDNHLTQKTASVLEAGVKGFYEIIVQILYQISQLFI</sequence>
<reference evidence="1 2" key="1">
    <citation type="submission" date="2021-03" db="EMBL/GenBank/DDBJ databases">
        <title>Genomic Encyclopedia of Type Strains, Phase IV (KMG-IV): sequencing the most valuable type-strain genomes for metagenomic binning, comparative biology and taxonomic classification.</title>
        <authorList>
            <person name="Goeker M."/>
        </authorList>
    </citation>
    <scope>NUCLEOTIDE SEQUENCE [LARGE SCALE GENOMIC DNA]</scope>
    <source>
        <strain evidence="1 2">DSM 25790</strain>
    </source>
</reference>
<evidence type="ECO:0000313" key="2">
    <source>
        <dbReference type="Proteomes" id="UP001519294"/>
    </source>
</evidence>
<dbReference type="EMBL" id="JAGIKX010000002">
    <property type="protein sequence ID" value="MBP2256560.1"/>
    <property type="molecule type" value="Genomic_DNA"/>
</dbReference>
<organism evidence="1 2">
    <name type="scientific">Virgibacillus alimentarius</name>
    <dbReference type="NCBI Taxonomy" id="698769"/>
    <lineage>
        <taxon>Bacteria</taxon>
        <taxon>Bacillati</taxon>
        <taxon>Bacillota</taxon>
        <taxon>Bacilli</taxon>
        <taxon>Bacillales</taxon>
        <taxon>Bacillaceae</taxon>
        <taxon>Virgibacillus</taxon>
    </lineage>
</organism>